<comment type="caution">
    <text evidence="1">The sequence shown here is derived from an EMBL/GenBank/DDBJ whole genome shotgun (WGS) entry which is preliminary data.</text>
</comment>
<organism evidence="1 2">
    <name type="scientific">Tieghemiomyces parasiticus</name>
    <dbReference type="NCBI Taxonomy" id="78921"/>
    <lineage>
        <taxon>Eukaryota</taxon>
        <taxon>Fungi</taxon>
        <taxon>Fungi incertae sedis</taxon>
        <taxon>Zoopagomycota</taxon>
        <taxon>Kickxellomycotina</taxon>
        <taxon>Dimargaritomycetes</taxon>
        <taxon>Dimargaritales</taxon>
        <taxon>Dimargaritaceae</taxon>
        <taxon>Tieghemiomyces</taxon>
    </lineage>
</organism>
<gene>
    <name evidence="1" type="ORF">IWQ60_007468</name>
</gene>
<protein>
    <submittedName>
        <fullName evidence="1">Uncharacterized protein</fullName>
    </submittedName>
</protein>
<evidence type="ECO:0000313" key="2">
    <source>
        <dbReference type="Proteomes" id="UP001150569"/>
    </source>
</evidence>
<keyword evidence="2" id="KW-1185">Reference proteome</keyword>
<dbReference type="AlphaFoldDB" id="A0A9W8DUM8"/>
<reference evidence="1" key="1">
    <citation type="submission" date="2022-07" db="EMBL/GenBank/DDBJ databases">
        <title>Phylogenomic reconstructions and comparative analyses of Kickxellomycotina fungi.</title>
        <authorList>
            <person name="Reynolds N.K."/>
            <person name="Stajich J.E."/>
            <person name="Barry K."/>
            <person name="Grigoriev I.V."/>
            <person name="Crous P."/>
            <person name="Smith M.E."/>
        </authorList>
    </citation>
    <scope>NUCLEOTIDE SEQUENCE</scope>
    <source>
        <strain evidence="1">RSA 861</strain>
    </source>
</reference>
<name>A0A9W8DUM8_9FUNG</name>
<sequence length="174" mass="19097">MDIAREAAPLVTIRHAQECLATHNASIQRLLRLAREAVIQITPSVTESTTPADHKNPAAVSAVTNGGAHNAPTDPAIAQPFDTLRKEELVASREAYTRSLRNLQLALQRVDQQLPSPEIVATLSDDDRSLLLRTRDQLHQVALEKSDSIQAMVQRLASLQLALNTLIAFDEQEP</sequence>
<accession>A0A9W8DUM8</accession>
<dbReference type="EMBL" id="JANBPT010000500">
    <property type="protein sequence ID" value="KAJ1918556.1"/>
    <property type="molecule type" value="Genomic_DNA"/>
</dbReference>
<evidence type="ECO:0000313" key="1">
    <source>
        <dbReference type="EMBL" id="KAJ1918556.1"/>
    </source>
</evidence>
<dbReference type="Proteomes" id="UP001150569">
    <property type="component" value="Unassembled WGS sequence"/>
</dbReference>
<proteinExistence type="predicted"/>